<feature type="region of interest" description="Disordered" evidence="1">
    <location>
        <begin position="29"/>
        <end position="71"/>
    </location>
</feature>
<dbReference type="Proteomes" id="UP000252519">
    <property type="component" value="Unassembled WGS sequence"/>
</dbReference>
<organism evidence="2 3">
    <name type="scientific">Ancylostoma caninum</name>
    <name type="common">Dog hookworm</name>
    <dbReference type="NCBI Taxonomy" id="29170"/>
    <lineage>
        <taxon>Eukaryota</taxon>
        <taxon>Metazoa</taxon>
        <taxon>Ecdysozoa</taxon>
        <taxon>Nematoda</taxon>
        <taxon>Chromadorea</taxon>
        <taxon>Rhabditida</taxon>
        <taxon>Rhabditina</taxon>
        <taxon>Rhabditomorpha</taxon>
        <taxon>Strongyloidea</taxon>
        <taxon>Ancylostomatidae</taxon>
        <taxon>Ancylostomatinae</taxon>
        <taxon>Ancylostoma</taxon>
    </lineage>
</organism>
<name>A0A368GFG2_ANCCA</name>
<reference evidence="2 3" key="1">
    <citation type="submission" date="2014-10" db="EMBL/GenBank/DDBJ databases">
        <title>Draft genome of the hookworm Ancylostoma caninum.</title>
        <authorList>
            <person name="Mitreva M."/>
        </authorList>
    </citation>
    <scope>NUCLEOTIDE SEQUENCE [LARGE SCALE GENOMIC DNA]</scope>
    <source>
        <strain evidence="2 3">Baltimore</strain>
    </source>
</reference>
<proteinExistence type="predicted"/>
<feature type="compositionally biased region" description="Basic and acidic residues" evidence="1">
    <location>
        <begin position="50"/>
        <end position="71"/>
    </location>
</feature>
<sequence length="71" mass="8596">MWVQENRKKKERRRKFQFAFSCKLSSYAKEQGSLERESQQKKVRQQLDNFLKKRDNADDGKSPDDSSRRNK</sequence>
<dbReference type="EMBL" id="JOJR01000223">
    <property type="protein sequence ID" value="RCN41755.1"/>
    <property type="molecule type" value="Genomic_DNA"/>
</dbReference>
<evidence type="ECO:0000256" key="1">
    <source>
        <dbReference type="SAM" id="MobiDB-lite"/>
    </source>
</evidence>
<accession>A0A368GFG2</accession>
<protein>
    <submittedName>
        <fullName evidence="2">Uncharacterized protein</fullName>
    </submittedName>
</protein>
<evidence type="ECO:0000313" key="2">
    <source>
        <dbReference type="EMBL" id="RCN41755.1"/>
    </source>
</evidence>
<gene>
    <name evidence="2" type="ORF">ANCCAN_12296</name>
</gene>
<evidence type="ECO:0000313" key="3">
    <source>
        <dbReference type="Proteomes" id="UP000252519"/>
    </source>
</evidence>
<keyword evidence="3" id="KW-1185">Reference proteome</keyword>
<comment type="caution">
    <text evidence="2">The sequence shown here is derived from an EMBL/GenBank/DDBJ whole genome shotgun (WGS) entry which is preliminary data.</text>
</comment>
<dbReference type="AlphaFoldDB" id="A0A368GFG2"/>